<keyword evidence="5" id="KW-1133">Transmembrane helix</keyword>
<dbReference type="EMBL" id="OC935974">
    <property type="protein sequence ID" value="CAD7660740.1"/>
    <property type="molecule type" value="Genomic_DNA"/>
</dbReference>
<keyword evidence="3" id="KW-0378">Hydrolase</keyword>
<proteinExistence type="inferred from homology"/>
<evidence type="ECO:0000256" key="4">
    <source>
        <dbReference type="ARBA" id="ARBA00023098"/>
    </source>
</evidence>
<feature type="non-terminal residue" evidence="7">
    <location>
        <position position="318"/>
    </location>
</feature>
<dbReference type="OrthoDB" id="10051797at2759"/>
<dbReference type="InterPro" id="IPR007053">
    <property type="entry name" value="LRAT_dom"/>
</dbReference>
<evidence type="ECO:0000256" key="1">
    <source>
        <dbReference type="ARBA" id="ARBA00007824"/>
    </source>
</evidence>
<reference evidence="7" key="1">
    <citation type="submission" date="2020-11" db="EMBL/GenBank/DDBJ databases">
        <authorList>
            <person name="Tran Van P."/>
        </authorList>
    </citation>
    <scope>NUCLEOTIDE SEQUENCE</scope>
</reference>
<feature type="non-terminal residue" evidence="7">
    <location>
        <position position="1"/>
    </location>
</feature>
<keyword evidence="2" id="KW-0808">Transferase</keyword>
<name>A0A7R9MKH0_9ACAR</name>
<dbReference type="PANTHER" id="PTHR13943:SF77">
    <property type="entry name" value="LRAT DOMAIN-CONTAINING PROTEIN"/>
    <property type="match status" value="1"/>
</dbReference>
<dbReference type="GO" id="GO:0004623">
    <property type="term" value="F:phospholipase A2 activity"/>
    <property type="evidence" value="ECO:0007669"/>
    <property type="project" value="TreeGrafter"/>
</dbReference>
<feature type="domain" description="LRAT" evidence="6">
    <location>
        <begin position="1"/>
        <end position="76"/>
    </location>
</feature>
<sequence length="318" mass="35791">KYTVNSLTDVVEGCECRVNNLETAAKSKNLVALDVDQIISRAYSKEGLIERDYHIFNNNCEVFATWCRYGQGFSLQSEAKEGKPLIETIESVHIMSDNANEQKERSTSGWGFVAGVVAATAGAAAAFWEYKRERSEFDEQLTQIRKECPNPFVSIHNIKPIAGDLIEIKRKDYSHWAVYVGNGFAVHLNRNANEFDYKYMLSPLKDVVDGCECRVNNLEKAASGRNLVALDVNEIVRRAYSRQGQVEENYDLFKYNCEDFVTWCRYGHGFSLQSDAKTGKPLIETFGPIINNALKYTNSGSVDPSSDKVKEVSKTLNS</sequence>
<dbReference type="GO" id="GO:0005737">
    <property type="term" value="C:cytoplasm"/>
    <property type="evidence" value="ECO:0007669"/>
    <property type="project" value="TreeGrafter"/>
</dbReference>
<dbReference type="Gene3D" id="3.90.1720.10">
    <property type="entry name" value="endopeptidase domain like (from Nostoc punctiforme)"/>
    <property type="match status" value="2"/>
</dbReference>
<dbReference type="Pfam" id="PF04970">
    <property type="entry name" value="LRAT"/>
    <property type="match status" value="2"/>
</dbReference>
<organism evidence="7">
    <name type="scientific">Oppiella nova</name>
    <dbReference type="NCBI Taxonomy" id="334625"/>
    <lineage>
        <taxon>Eukaryota</taxon>
        <taxon>Metazoa</taxon>
        <taxon>Ecdysozoa</taxon>
        <taxon>Arthropoda</taxon>
        <taxon>Chelicerata</taxon>
        <taxon>Arachnida</taxon>
        <taxon>Acari</taxon>
        <taxon>Acariformes</taxon>
        <taxon>Sarcoptiformes</taxon>
        <taxon>Oribatida</taxon>
        <taxon>Brachypylina</taxon>
        <taxon>Oppioidea</taxon>
        <taxon>Oppiidae</taxon>
        <taxon>Oppiella</taxon>
    </lineage>
</organism>
<feature type="transmembrane region" description="Helical" evidence="5">
    <location>
        <begin position="109"/>
        <end position="128"/>
    </location>
</feature>
<accession>A0A7R9MKH0</accession>
<evidence type="ECO:0000313" key="7">
    <source>
        <dbReference type="EMBL" id="CAD7660740.1"/>
    </source>
</evidence>
<keyword evidence="4" id="KW-0443">Lipid metabolism</keyword>
<comment type="similarity">
    <text evidence="1">Belongs to the H-rev107 family.</text>
</comment>
<feature type="domain" description="LRAT" evidence="6">
    <location>
        <begin position="165"/>
        <end position="273"/>
    </location>
</feature>
<keyword evidence="5" id="KW-0812">Transmembrane</keyword>
<keyword evidence="8" id="KW-1185">Reference proteome</keyword>
<dbReference type="InterPro" id="IPR051496">
    <property type="entry name" value="H-rev107_PLA/AT"/>
</dbReference>
<gene>
    <name evidence="7" type="ORF">ONB1V03_LOCUS17303</name>
</gene>
<evidence type="ECO:0000256" key="5">
    <source>
        <dbReference type="SAM" id="Phobius"/>
    </source>
</evidence>
<evidence type="ECO:0000256" key="3">
    <source>
        <dbReference type="ARBA" id="ARBA00022801"/>
    </source>
</evidence>
<dbReference type="GO" id="GO:0016410">
    <property type="term" value="F:N-acyltransferase activity"/>
    <property type="evidence" value="ECO:0007669"/>
    <property type="project" value="TreeGrafter"/>
</dbReference>
<evidence type="ECO:0000313" key="8">
    <source>
        <dbReference type="Proteomes" id="UP000728032"/>
    </source>
</evidence>
<evidence type="ECO:0000256" key="2">
    <source>
        <dbReference type="ARBA" id="ARBA00022679"/>
    </source>
</evidence>
<dbReference type="PROSITE" id="PS51934">
    <property type="entry name" value="LRAT"/>
    <property type="match status" value="2"/>
</dbReference>
<protein>
    <recommendedName>
        <fullName evidence="6">LRAT domain-containing protein</fullName>
    </recommendedName>
</protein>
<dbReference type="EMBL" id="CAJPVJ010021149">
    <property type="protein sequence ID" value="CAG2177876.1"/>
    <property type="molecule type" value="Genomic_DNA"/>
</dbReference>
<dbReference type="AlphaFoldDB" id="A0A7R9MKH0"/>
<dbReference type="GO" id="GO:0008970">
    <property type="term" value="F:phospholipase A1 activity"/>
    <property type="evidence" value="ECO:0007669"/>
    <property type="project" value="TreeGrafter"/>
</dbReference>
<keyword evidence="5" id="KW-0472">Membrane</keyword>
<dbReference type="PANTHER" id="PTHR13943">
    <property type="entry name" value="HRAS-LIKE SUPPRESSOR - RELATED"/>
    <property type="match status" value="1"/>
</dbReference>
<evidence type="ECO:0000259" key="6">
    <source>
        <dbReference type="PROSITE" id="PS51934"/>
    </source>
</evidence>
<dbReference type="GO" id="GO:0070292">
    <property type="term" value="P:N-acylphosphatidylethanolamine metabolic process"/>
    <property type="evidence" value="ECO:0007669"/>
    <property type="project" value="TreeGrafter"/>
</dbReference>
<dbReference type="Proteomes" id="UP000728032">
    <property type="component" value="Unassembled WGS sequence"/>
</dbReference>